<reference evidence="1 2" key="1">
    <citation type="journal article" date="2013" name="Proc. Natl. Acad. Sci. U.S.A.">
        <title>Twelve previously unknown phage genera are ubiquitous in global oceans.</title>
        <authorList>
            <person name="Holmfeldt K."/>
            <person name="Solonenko N."/>
            <person name="Shah M."/>
            <person name="Corrier K."/>
            <person name="Riemann L."/>
            <person name="Verberkmoes N.C."/>
            <person name="Sullivan M.B."/>
        </authorList>
    </citation>
    <scope>NUCLEOTIDE SEQUENCE [LARGE SCALE GENOMIC DNA]</scope>
    <source>
        <strain evidence="1">Phi19:3</strain>
    </source>
</reference>
<accession>R9ZWH0</accession>
<gene>
    <name evidence="1" type="ORF">Phi19:3_gp052</name>
</gene>
<dbReference type="Proteomes" id="UP000014731">
    <property type="component" value="Segment"/>
</dbReference>
<evidence type="ECO:0000313" key="2">
    <source>
        <dbReference type="Proteomes" id="UP000014731"/>
    </source>
</evidence>
<dbReference type="RefSeq" id="YP_008240837.1">
    <property type="nucleotide sequence ID" value="NC_021789.1"/>
</dbReference>
<reference evidence="2" key="2">
    <citation type="submission" date="2013-03" db="EMBL/GenBank/DDBJ databases">
        <title>The Cellulophaga phages: a novel, diverse, and globally ubiquitous model system.</title>
        <authorList>
            <person name="Holmfeldt K."/>
            <person name="Solonenko N."/>
            <person name="Shah M."/>
            <person name="Corrier K."/>
            <person name="Riemann L."/>
            <person name="VerBerkmoes N.C."/>
            <person name="Sullivan M.B."/>
        </authorList>
    </citation>
    <scope>NUCLEOTIDE SEQUENCE [LARGE SCALE GENOMIC DNA]</scope>
</reference>
<keyword evidence="2" id="KW-1185">Reference proteome</keyword>
<dbReference type="GeneID" id="16881079"/>
<evidence type="ECO:0000313" key="1">
    <source>
        <dbReference type="EMBL" id="AGO47456.1"/>
    </source>
</evidence>
<dbReference type="KEGG" id="vg:16881079"/>
<protein>
    <submittedName>
        <fullName evidence="1">Uncharacterized protein</fullName>
    </submittedName>
</protein>
<sequence length="64" mass="7738">MNSVNTLTALQELGVEVEFKEWFNSDNIIKEGANYLTQCTQYRIKMCMQQIQEYFINEYVERQY</sequence>
<dbReference type="EMBL" id="KC821608">
    <property type="protein sequence ID" value="AGO47456.1"/>
    <property type="molecule type" value="Genomic_DNA"/>
</dbReference>
<proteinExistence type="predicted"/>
<name>R9ZWH0_9CAUD</name>
<organism evidence="1 2">
    <name type="scientific">Cellulophaga phage phi19:3</name>
    <dbReference type="NCBI Taxonomy" id="1327971"/>
    <lineage>
        <taxon>Viruses</taxon>
        <taxon>Duplodnaviria</taxon>
        <taxon>Heunggongvirae</taxon>
        <taxon>Uroviricota</taxon>
        <taxon>Caudoviricetes</taxon>
        <taxon>Pachyviridae</taxon>
        <taxon>Baltivirus</taxon>
        <taxon>Baltivirus phi19tres</taxon>
    </lineage>
</organism>